<evidence type="ECO:0000313" key="2">
    <source>
        <dbReference type="EMBL" id="SHK82671.1"/>
    </source>
</evidence>
<evidence type="ECO:0000259" key="1">
    <source>
        <dbReference type="Pfam" id="PF20243"/>
    </source>
</evidence>
<reference evidence="3" key="1">
    <citation type="submission" date="2016-11" db="EMBL/GenBank/DDBJ databases">
        <authorList>
            <person name="Varghese N."/>
            <person name="Submissions S."/>
        </authorList>
    </citation>
    <scope>NUCLEOTIDE SEQUENCE [LARGE SCALE GENOMIC DNA]</scope>
    <source>
        <strain evidence="3">DSM 26134</strain>
    </source>
</reference>
<feature type="domain" description="Copper-binding protein MbnP-like" evidence="1">
    <location>
        <begin position="27"/>
        <end position="243"/>
    </location>
</feature>
<sequence>MVIALAAIVFFSACDDEDEGGEMDMPGTVTLMFDNVAGDADLVLEADASTNYNLTNALDQAFNVDLLGYYISEIKLTGMEGTADYADEVVYSAEEPLGFYLVEETVDGISGHMITLKDVPMGHYTSVTFTLGVSMDYLSEGAQGGALSESNGYVWSWNSGYIGYKLEGAAEHGEASEHHGRQNEAASLAYHLGGEGEDFSNIKTITLDLGTHVMISSASTSMVTITSDVLKALTGETDIDFTTLATAHAPAQSQPIGNNLMSAFAVESVENDAESTHEHE</sequence>
<dbReference type="STRING" id="156994.SAMN04488028_109111"/>
<organism evidence="2 3">
    <name type="scientific">Reichenbachiella agariperforans</name>
    <dbReference type="NCBI Taxonomy" id="156994"/>
    <lineage>
        <taxon>Bacteria</taxon>
        <taxon>Pseudomonadati</taxon>
        <taxon>Bacteroidota</taxon>
        <taxon>Cytophagia</taxon>
        <taxon>Cytophagales</taxon>
        <taxon>Reichenbachiellaceae</taxon>
        <taxon>Reichenbachiella</taxon>
    </lineage>
</organism>
<keyword evidence="3" id="KW-1185">Reference proteome</keyword>
<accession>A0A1M6VMW9</accession>
<dbReference type="Pfam" id="PF20243">
    <property type="entry name" value="MbnP"/>
    <property type="match status" value="1"/>
</dbReference>
<dbReference type="Proteomes" id="UP000184474">
    <property type="component" value="Unassembled WGS sequence"/>
</dbReference>
<dbReference type="EMBL" id="FRAA01000009">
    <property type="protein sequence ID" value="SHK82671.1"/>
    <property type="molecule type" value="Genomic_DNA"/>
</dbReference>
<dbReference type="InterPro" id="IPR046863">
    <property type="entry name" value="MbnP-like_dom"/>
</dbReference>
<gene>
    <name evidence="2" type="ORF">SAMN04488028_109111</name>
</gene>
<name>A0A1M6VMW9_REIAG</name>
<evidence type="ECO:0000313" key="3">
    <source>
        <dbReference type="Proteomes" id="UP000184474"/>
    </source>
</evidence>
<protein>
    <recommendedName>
        <fullName evidence="1">Copper-binding protein MbnP-like domain-containing protein</fullName>
    </recommendedName>
</protein>
<proteinExistence type="predicted"/>
<dbReference type="AlphaFoldDB" id="A0A1M6VMW9"/>